<evidence type="ECO:0000256" key="4">
    <source>
        <dbReference type="ARBA" id="ARBA00007422"/>
    </source>
</evidence>
<dbReference type="InterPro" id="IPR022896">
    <property type="entry name" value="TrioseP_Isoase_bac/euk"/>
</dbReference>
<keyword evidence="9" id="KW-0324">Glycolysis</keyword>
<evidence type="ECO:0000256" key="9">
    <source>
        <dbReference type="RuleBase" id="RU363013"/>
    </source>
</evidence>
<dbReference type="PROSITE" id="PS51440">
    <property type="entry name" value="TIM_2"/>
    <property type="match status" value="1"/>
</dbReference>
<keyword evidence="9" id="KW-0312">Gluconeogenesis</keyword>
<protein>
    <recommendedName>
        <fullName evidence="7 9">Triosephosphate isomerase</fullName>
        <ecNumber evidence="6 9">5.3.1.1</ecNumber>
    </recommendedName>
</protein>
<dbReference type="Pfam" id="PF00121">
    <property type="entry name" value="TIM"/>
    <property type="match status" value="1"/>
</dbReference>
<keyword evidence="11" id="KW-1185">Reference proteome</keyword>
<comment type="pathway">
    <text evidence="3 9">Carbohydrate biosynthesis; gluconeogenesis.</text>
</comment>
<dbReference type="EC" id="5.3.1.1" evidence="6 9"/>
<evidence type="ECO:0000313" key="10">
    <source>
        <dbReference type="EMBL" id="KAJ1724279.1"/>
    </source>
</evidence>
<dbReference type="SUPFAM" id="SSF51351">
    <property type="entry name" value="Triosephosphate isomerase (TIM)"/>
    <property type="match status" value="1"/>
</dbReference>
<dbReference type="GO" id="GO:0005829">
    <property type="term" value="C:cytosol"/>
    <property type="evidence" value="ECO:0007669"/>
    <property type="project" value="TreeGrafter"/>
</dbReference>
<dbReference type="OrthoDB" id="6715177at2759"/>
<dbReference type="FunFam" id="3.20.20.70:FF:000025">
    <property type="entry name" value="Triosephosphate isomerase"/>
    <property type="match status" value="1"/>
</dbReference>
<dbReference type="GO" id="GO:0004807">
    <property type="term" value="F:triose-phosphate isomerase activity"/>
    <property type="evidence" value="ECO:0007669"/>
    <property type="project" value="UniProtKB-EC"/>
</dbReference>
<dbReference type="EMBL" id="JANBOJ010000036">
    <property type="protein sequence ID" value="KAJ1724279.1"/>
    <property type="molecule type" value="Genomic_DNA"/>
</dbReference>
<evidence type="ECO:0000256" key="2">
    <source>
        <dbReference type="ARBA" id="ARBA00004680"/>
    </source>
</evidence>
<reference evidence="10" key="1">
    <citation type="submission" date="2022-07" db="EMBL/GenBank/DDBJ databases">
        <title>Phylogenomic reconstructions and comparative analyses of Kickxellomycotina fungi.</title>
        <authorList>
            <person name="Reynolds N.K."/>
            <person name="Stajich J.E."/>
            <person name="Barry K."/>
            <person name="Grigoriev I.V."/>
            <person name="Crous P."/>
            <person name="Smith M.E."/>
        </authorList>
    </citation>
    <scope>NUCLEOTIDE SEQUENCE</scope>
    <source>
        <strain evidence="10">NBRC 32514</strain>
    </source>
</reference>
<dbReference type="InterPro" id="IPR035990">
    <property type="entry name" value="TIM_sf"/>
</dbReference>
<dbReference type="GO" id="GO:0006094">
    <property type="term" value="P:gluconeogenesis"/>
    <property type="evidence" value="ECO:0007669"/>
    <property type="project" value="UniProtKB-KW"/>
</dbReference>
<accession>A0A9W7Y5E3</accession>
<dbReference type="GO" id="GO:0006096">
    <property type="term" value="P:glycolytic process"/>
    <property type="evidence" value="ECO:0007669"/>
    <property type="project" value="UniProtKB-KW"/>
</dbReference>
<evidence type="ECO:0000313" key="11">
    <source>
        <dbReference type="Proteomes" id="UP001149813"/>
    </source>
</evidence>
<dbReference type="InterPro" id="IPR000652">
    <property type="entry name" value="Triosephosphate_isomerase"/>
</dbReference>
<dbReference type="NCBIfam" id="TIGR00419">
    <property type="entry name" value="tim"/>
    <property type="match status" value="1"/>
</dbReference>
<dbReference type="Gene3D" id="3.20.20.70">
    <property type="entry name" value="Aldolase class I"/>
    <property type="match status" value="1"/>
</dbReference>
<dbReference type="PANTHER" id="PTHR21139:SF2">
    <property type="entry name" value="TRIOSEPHOSPHATE ISOMERASE"/>
    <property type="match status" value="1"/>
</dbReference>
<dbReference type="GO" id="GO:0019563">
    <property type="term" value="P:glycerol catabolic process"/>
    <property type="evidence" value="ECO:0007669"/>
    <property type="project" value="TreeGrafter"/>
</dbReference>
<comment type="similarity">
    <text evidence="4 9">Belongs to the triosephosphate isomerase family.</text>
</comment>
<dbReference type="InterPro" id="IPR020861">
    <property type="entry name" value="Triosephosphate_isomerase_AS"/>
</dbReference>
<dbReference type="PANTHER" id="PTHR21139">
    <property type="entry name" value="TRIOSEPHOSPHATE ISOMERASE"/>
    <property type="match status" value="1"/>
</dbReference>
<comment type="catalytic activity">
    <reaction evidence="1 9">
        <text>D-glyceraldehyde 3-phosphate = dihydroxyacetone phosphate</text>
        <dbReference type="Rhea" id="RHEA:18585"/>
        <dbReference type="ChEBI" id="CHEBI:57642"/>
        <dbReference type="ChEBI" id="CHEBI:59776"/>
        <dbReference type="EC" id="5.3.1.1"/>
    </reaction>
</comment>
<evidence type="ECO:0000256" key="1">
    <source>
        <dbReference type="ARBA" id="ARBA00000474"/>
    </source>
</evidence>
<dbReference type="AlphaFoldDB" id="A0A9W7Y5E3"/>
<dbReference type="Proteomes" id="UP001149813">
    <property type="component" value="Unassembled WGS sequence"/>
</dbReference>
<evidence type="ECO:0000256" key="6">
    <source>
        <dbReference type="ARBA" id="ARBA00011940"/>
    </source>
</evidence>
<dbReference type="HAMAP" id="MF_00147_B">
    <property type="entry name" value="TIM_B"/>
    <property type="match status" value="1"/>
</dbReference>
<keyword evidence="8 9" id="KW-0413">Isomerase</keyword>
<dbReference type="GO" id="GO:0046166">
    <property type="term" value="P:glyceraldehyde-3-phosphate biosynthetic process"/>
    <property type="evidence" value="ECO:0007669"/>
    <property type="project" value="TreeGrafter"/>
</dbReference>
<name>A0A9W7Y5E3_9FUNG</name>
<comment type="subunit">
    <text evidence="5">Homodimer.</text>
</comment>
<comment type="pathway">
    <text evidence="2 9">Carbohydrate degradation; glycolysis; D-glyceraldehyde 3-phosphate from glycerone phosphate: step 1/1.</text>
</comment>
<dbReference type="PROSITE" id="PS00171">
    <property type="entry name" value="TIM_1"/>
    <property type="match status" value="1"/>
</dbReference>
<gene>
    <name evidence="10" type="ORF">LPJ53_001431</name>
</gene>
<evidence type="ECO:0000256" key="8">
    <source>
        <dbReference type="ARBA" id="ARBA00023235"/>
    </source>
</evidence>
<dbReference type="CDD" id="cd00311">
    <property type="entry name" value="TIM"/>
    <property type="match status" value="1"/>
</dbReference>
<sequence>MSSSSSSRTFWVGGNWKMNGSVAAIKELTSTFNAGSSPSDVEVVIGAPFVYVHLLSESLRKDWAVAGENCYVKSSGAYTGEISPEMLKDVGAKWVILGHSERRNILQESDGFTAEKCVKALEAGLKVVLCVGELLEEREAGTTQQVVERQLAAAVKVLKEQDWTNIVVAYEPVWAIGTGKVATPEQAQETHAAIREYLKTAVSPKVAEETRIVYGGSVNGSNCKDAAQKPDVDGFLVGGASLKPEFLDIIKATQ</sequence>
<organism evidence="10 11">
    <name type="scientific">Coemansia erecta</name>
    <dbReference type="NCBI Taxonomy" id="147472"/>
    <lineage>
        <taxon>Eukaryota</taxon>
        <taxon>Fungi</taxon>
        <taxon>Fungi incertae sedis</taxon>
        <taxon>Zoopagomycota</taxon>
        <taxon>Kickxellomycotina</taxon>
        <taxon>Kickxellomycetes</taxon>
        <taxon>Kickxellales</taxon>
        <taxon>Kickxellaceae</taxon>
        <taxon>Coemansia</taxon>
    </lineage>
</organism>
<comment type="caution">
    <text evidence="10">The sequence shown here is derived from an EMBL/GenBank/DDBJ whole genome shotgun (WGS) entry which is preliminary data.</text>
</comment>
<evidence type="ECO:0000256" key="3">
    <source>
        <dbReference type="ARBA" id="ARBA00004742"/>
    </source>
</evidence>
<dbReference type="InterPro" id="IPR013785">
    <property type="entry name" value="Aldolase_TIM"/>
</dbReference>
<evidence type="ECO:0000256" key="7">
    <source>
        <dbReference type="ARBA" id="ARBA00019397"/>
    </source>
</evidence>
<evidence type="ECO:0000256" key="5">
    <source>
        <dbReference type="ARBA" id="ARBA00011738"/>
    </source>
</evidence>
<proteinExistence type="inferred from homology"/>